<reference evidence="3 4" key="1">
    <citation type="journal article" date="2023" name="Nat. Commun.">
        <title>Origin of minicircular mitochondrial genomes in red algae.</title>
        <authorList>
            <person name="Lee Y."/>
            <person name="Cho C.H."/>
            <person name="Lee Y.M."/>
            <person name="Park S.I."/>
            <person name="Yang J.H."/>
            <person name="West J.A."/>
            <person name="Bhattacharya D."/>
            <person name="Yoon H.S."/>
        </authorList>
    </citation>
    <scope>NUCLEOTIDE SEQUENCE [LARGE SCALE GENOMIC DNA]</scope>
    <source>
        <strain evidence="3 4">CCMP1338</strain>
        <tissue evidence="3">Whole cell</tissue>
    </source>
</reference>
<dbReference type="Gene3D" id="1.20.144.10">
    <property type="entry name" value="Phosphatidic acid phosphatase type 2/haloperoxidase"/>
    <property type="match status" value="1"/>
</dbReference>
<dbReference type="GO" id="GO:0042392">
    <property type="term" value="F:sphingosine-1-phosphate phosphatase activity"/>
    <property type="evidence" value="ECO:0007669"/>
    <property type="project" value="TreeGrafter"/>
</dbReference>
<dbReference type="SUPFAM" id="SSF48317">
    <property type="entry name" value="Acid phosphatase/Vanadium-dependent haloperoxidase"/>
    <property type="match status" value="1"/>
</dbReference>
<keyword evidence="1" id="KW-0472">Membrane</keyword>
<evidence type="ECO:0000259" key="2">
    <source>
        <dbReference type="SMART" id="SM00014"/>
    </source>
</evidence>
<dbReference type="SMART" id="SM00014">
    <property type="entry name" value="acidPPc"/>
    <property type="match status" value="1"/>
</dbReference>
<dbReference type="AlphaFoldDB" id="A0AAV8UQY5"/>
<sequence>MTDGWLRTTEEWDKRVSYAVWRWYQDKIGRNVPLRVLEWTGHGVVWYLCVLAGFFLVKDARPGFYALMGNLFVGLSTDLLIVVIIKPLARRKRPHYNPGKTELSLQSVDKFSFPSGHATRCAMVTGLVLHGYLVYKIPSEALVWATILWAITVMESRVMLGRHHVLDIVGGSLLGSLNAVFVSRFLSLNASSAPALRDQLLAIAIRTFLRK</sequence>
<comment type="caution">
    <text evidence="3">The sequence shown here is derived from an EMBL/GenBank/DDBJ whole genome shotgun (WGS) entry which is preliminary data.</text>
</comment>
<feature type="transmembrane region" description="Helical" evidence="1">
    <location>
        <begin position="63"/>
        <end position="85"/>
    </location>
</feature>
<gene>
    <name evidence="3" type="ORF">NDN08_004623</name>
</gene>
<protein>
    <recommendedName>
        <fullName evidence="2">Phosphatidic acid phosphatase type 2/haloperoxidase domain-containing protein</fullName>
    </recommendedName>
</protein>
<feature type="transmembrane region" description="Helical" evidence="1">
    <location>
        <begin position="36"/>
        <end position="57"/>
    </location>
</feature>
<keyword evidence="1" id="KW-0812">Transmembrane</keyword>
<dbReference type="PANTHER" id="PTHR14969">
    <property type="entry name" value="SPHINGOSINE-1-PHOSPHATE PHOSPHOHYDROLASE"/>
    <property type="match status" value="1"/>
</dbReference>
<keyword evidence="1" id="KW-1133">Transmembrane helix</keyword>
<dbReference type="Proteomes" id="UP001157974">
    <property type="component" value="Unassembled WGS sequence"/>
</dbReference>
<evidence type="ECO:0000313" key="3">
    <source>
        <dbReference type="EMBL" id="KAJ8903517.1"/>
    </source>
</evidence>
<evidence type="ECO:0000256" key="1">
    <source>
        <dbReference type="SAM" id="Phobius"/>
    </source>
</evidence>
<feature type="domain" description="Phosphatidic acid phosphatase type 2/haloperoxidase" evidence="2">
    <location>
        <begin position="67"/>
        <end position="183"/>
    </location>
</feature>
<accession>A0AAV8UQY5</accession>
<feature type="transmembrane region" description="Helical" evidence="1">
    <location>
        <begin position="165"/>
        <end position="186"/>
    </location>
</feature>
<proteinExistence type="predicted"/>
<keyword evidence="4" id="KW-1185">Reference proteome</keyword>
<dbReference type="InterPro" id="IPR036938">
    <property type="entry name" value="PAP2/HPO_sf"/>
</dbReference>
<dbReference type="Pfam" id="PF01569">
    <property type="entry name" value="PAP2"/>
    <property type="match status" value="1"/>
</dbReference>
<organism evidence="3 4">
    <name type="scientific">Rhodosorus marinus</name>
    <dbReference type="NCBI Taxonomy" id="101924"/>
    <lineage>
        <taxon>Eukaryota</taxon>
        <taxon>Rhodophyta</taxon>
        <taxon>Stylonematophyceae</taxon>
        <taxon>Stylonematales</taxon>
        <taxon>Stylonemataceae</taxon>
        <taxon>Rhodosorus</taxon>
    </lineage>
</organism>
<name>A0AAV8UQY5_9RHOD</name>
<dbReference type="PANTHER" id="PTHR14969:SF13">
    <property type="entry name" value="AT30094P"/>
    <property type="match status" value="1"/>
</dbReference>
<evidence type="ECO:0000313" key="4">
    <source>
        <dbReference type="Proteomes" id="UP001157974"/>
    </source>
</evidence>
<dbReference type="InterPro" id="IPR000326">
    <property type="entry name" value="PAP2/HPO"/>
</dbReference>
<dbReference type="EMBL" id="JAMWBK010000007">
    <property type="protein sequence ID" value="KAJ8903517.1"/>
    <property type="molecule type" value="Genomic_DNA"/>
</dbReference>